<reference evidence="3 4" key="1">
    <citation type="submission" date="2016-07" db="EMBL/GenBank/DDBJ databases">
        <title>Pervasive Adenine N6-methylation of Active Genes in Fungi.</title>
        <authorList>
            <consortium name="DOE Joint Genome Institute"/>
            <person name="Mondo S.J."/>
            <person name="Dannebaum R.O."/>
            <person name="Kuo R.C."/>
            <person name="Labutti K."/>
            <person name="Haridas S."/>
            <person name="Kuo A."/>
            <person name="Salamov A."/>
            <person name="Ahrendt S.R."/>
            <person name="Lipzen A."/>
            <person name="Sullivan W."/>
            <person name="Andreopoulos W.B."/>
            <person name="Clum A."/>
            <person name="Lindquist E."/>
            <person name="Daum C."/>
            <person name="Ramamoorthy G.K."/>
            <person name="Gryganskyi A."/>
            <person name="Culley D."/>
            <person name="Magnuson J.K."/>
            <person name="James T.Y."/>
            <person name="O'Malley M.A."/>
            <person name="Stajich J.E."/>
            <person name="Spatafora J.W."/>
            <person name="Visel A."/>
            <person name="Grigoriev I.V."/>
        </authorList>
    </citation>
    <scope>NUCLEOTIDE SEQUENCE [LARGE SCALE GENOMIC DNA]</scope>
    <source>
        <strain evidence="3 4">CBS 115471</strain>
    </source>
</reference>
<evidence type="ECO:0000256" key="1">
    <source>
        <dbReference type="SAM" id="MobiDB-lite"/>
    </source>
</evidence>
<gene>
    <name evidence="3" type="ORF">BCR34DRAFT_670063</name>
</gene>
<feature type="transmembrane region" description="Helical" evidence="2">
    <location>
        <begin position="182"/>
        <end position="202"/>
    </location>
</feature>
<feature type="region of interest" description="Disordered" evidence="1">
    <location>
        <begin position="151"/>
        <end position="175"/>
    </location>
</feature>
<dbReference type="EMBL" id="MCFA01000411">
    <property type="protein sequence ID" value="ORX92151.1"/>
    <property type="molecule type" value="Genomic_DNA"/>
</dbReference>
<sequence>MDALSNSNTDDVYTELKRLIVPRDLSSWGGYGLVANSCPSGSLSCGSKSCCPSGYTCSKERSDGAETLCCPNSDDCKSVVGALPACADNSWTLHRYGYYFCCAADRIGTYSSDGGILCLQNTLPIPSGIRVSVVSQATGVATRAQSATGTLVTTTKPTSPISSQTGITPPSSKSSRVAPTTIVIAALAGAFALLLIFVIWYFRRKTRAKRALRMANMPVQSVDSDGYAITPDVVKPTMYDVFGAARARGSMATPSPEVGRPPTHAYSAPQGYELAGNVMPPPSMRSELNGRNSPRPY</sequence>
<proteinExistence type="predicted"/>
<dbReference type="AlphaFoldDB" id="A0A1Y1Y2A8"/>
<keyword evidence="2" id="KW-1133">Transmembrane helix</keyword>
<evidence type="ECO:0000313" key="4">
    <source>
        <dbReference type="Proteomes" id="UP000193144"/>
    </source>
</evidence>
<dbReference type="STRING" id="1231657.A0A1Y1Y2A8"/>
<evidence type="ECO:0000256" key="2">
    <source>
        <dbReference type="SAM" id="Phobius"/>
    </source>
</evidence>
<keyword evidence="2" id="KW-0812">Transmembrane</keyword>
<keyword evidence="2" id="KW-0472">Membrane</keyword>
<organism evidence="3 4">
    <name type="scientific">Clohesyomyces aquaticus</name>
    <dbReference type="NCBI Taxonomy" id="1231657"/>
    <lineage>
        <taxon>Eukaryota</taxon>
        <taxon>Fungi</taxon>
        <taxon>Dikarya</taxon>
        <taxon>Ascomycota</taxon>
        <taxon>Pezizomycotina</taxon>
        <taxon>Dothideomycetes</taxon>
        <taxon>Pleosporomycetidae</taxon>
        <taxon>Pleosporales</taxon>
        <taxon>Lindgomycetaceae</taxon>
        <taxon>Clohesyomyces</taxon>
    </lineage>
</organism>
<comment type="caution">
    <text evidence="3">The sequence shown here is derived from an EMBL/GenBank/DDBJ whole genome shotgun (WGS) entry which is preliminary data.</text>
</comment>
<accession>A0A1Y1Y2A8</accession>
<evidence type="ECO:0000313" key="3">
    <source>
        <dbReference type="EMBL" id="ORX92151.1"/>
    </source>
</evidence>
<name>A0A1Y1Y2A8_9PLEO</name>
<keyword evidence="4" id="KW-1185">Reference proteome</keyword>
<protein>
    <submittedName>
        <fullName evidence="3">Uncharacterized protein</fullName>
    </submittedName>
</protein>
<dbReference type="Proteomes" id="UP000193144">
    <property type="component" value="Unassembled WGS sequence"/>
</dbReference>
<feature type="region of interest" description="Disordered" evidence="1">
    <location>
        <begin position="250"/>
        <end position="297"/>
    </location>
</feature>
<dbReference type="OrthoDB" id="3779860at2759"/>